<evidence type="ECO:0000256" key="13">
    <source>
        <dbReference type="ARBA" id="ARBA00025830"/>
    </source>
</evidence>
<sequence>MAYTREGQEGSELKASIAQAKAFIGTAGVSAAAVALSTPAYAFAEESGGISAILPKMNEFIPMLVAFVILWVILAKFGWPVFDRMLEKRATTIREDLKSAEAARQESEKLLAEYKQQLADAKAEASSIVAEAKKTGEAVKADIQKKAADEAAGMIEKAQAAIEAERKQAVSDLQKSVADISVSVASKLIGTDLSDDEHRAIIKRYVEEAGSFNAS</sequence>
<comment type="subunit">
    <text evidence="13 14">F-type ATPases have 2 components, F(1) - the catalytic core - and F(0) - the membrane proton channel. F(1) has five subunits: alpha(3), beta(3), gamma(1), delta(1), epsilon(1). F(0) has three main subunits: a(1), b(2) and c(10-14). The alpha and beta chains form an alternating ring which encloses part of the gamma chain. F(1) is attached to F(0) by a central stalk formed by the gamma and epsilon chains, while a peripheral stalk is formed by the delta and b chains.</text>
</comment>
<reference evidence="17" key="1">
    <citation type="submission" date="2009-10" db="EMBL/GenBank/DDBJ databases">
        <authorList>
            <person name="Weinstock G."/>
            <person name="Sodergren E."/>
            <person name="Clifton S."/>
            <person name="Fulton L."/>
            <person name="Fulton B."/>
            <person name="Courtney L."/>
            <person name="Fronick C."/>
            <person name="Harrison M."/>
            <person name="Strong C."/>
            <person name="Farmer C."/>
            <person name="Delahaunty K."/>
            <person name="Markovic C."/>
            <person name="Hall O."/>
            <person name="Minx P."/>
            <person name="Tomlinson C."/>
            <person name="Mitreva M."/>
            <person name="Nelson J."/>
            <person name="Hou S."/>
            <person name="Wollam A."/>
            <person name="Pepin K.H."/>
            <person name="Johnson M."/>
            <person name="Bhonagiri V."/>
            <person name="Nash W.E."/>
            <person name="Warren W."/>
            <person name="Chinwalla A."/>
            <person name="Mardis E.R."/>
            <person name="Wilson R.K."/>
        </authorList>
    </citation>
    <scope>NUCLEOTIDE SEQUENCE [LARGE SCALE GENOMIC DNA]</scope>
    <source>
        <strain evidence="17">ATCC 700122</strain>
    </source>
</reference>
<feature type="transmembrane region" description="Helical" evidence="14">
    <location>
        <begin position="20"/>
        <end position="40"/>
    </location>
</feature>
<evidence type="ECO:0000256" key="9">
    <source>
        <dbReference type="ARBA" id="ARBA00023065"/>
    </source>
</evidence>
<accession>D0WGA3</accession>
<feature type="coiled-coil region" evidence="16">
    <location>
        <begin position="97"/>
        <end position="168"/>
    </location>
</feature>
<dbReference type="GO" id="GO:0046933">
    <property type="term" value="F:proton-transporting ATP synthase activity, rotational mechanism"/>
    <property type="evidence" value="ECO:0007669"/>
    <property type="project" value="UniProtKB-UniRule"/>
</dbReference>
<dbReference type="Pfam" id="PF00430">
    <property type="entry name" value="ATP-synt_B"/>
    <property type="match status" value="1"/>
</dbReference>
<evidence type="ECO:0000256" key="12">
    <source>
        <dbReference type="ARBA" id="ARBA00025198"/>
    </source>
</evidence>
<evidence type="ECO:0000256" key="14">
    <source>
        <dbReference type="HAMAP-Rule" id="MF_01398"/>
    </source>
</evidence>
<feature type="transmembrane region" description="Helical" evidence="14">
    <location>
        <begin position="60"/>
        <end position="79"/>
    </location>
</feature>
<keyword evidence="5 14" id="KW-0138">CF(0)</keyword>
<evidence type="ECO:0000256" key="4">
    <source>
        <dbReference type="ARBA" id="ARBA00022475"/>
    </source>
</evidence>
<dbReference type="NCBIfam" id="TIGR01144">
    <property type="entry name" value="ATP_synt_b"/>
    <property type="match status" value="1"/>
</dbReference>
<dbReference type="GO" id="GO:0005886">
    <property type="term" value="C:plasma membrane"/>
    <property type="evidence" value="ECO:0007669"/>
    <property type="project" value="UniProtKB-SubCell"/>
</dbReference>
<comment type="caution">
    <text evidence="17">The sequence shown here is derived from an EMBL/GenBank/DDBJ whole genome shotgun (WGS) entry which is preliminary data.</text>
</comment>
<evidence type="ECO:0000256" key="7">
    <source>
        <dbReference type="ARBA" id="ARBA00022781"/>
    </source>
</evidence>
<keyword evidence="7 14" id="KW-0375">Hydrogen ion transport</keyword>
<dbReference type="InterPro" id="IPR028987">
    <property type="entry name" value="ATP_synth_B-like_membr_sf"/>
</dbReference>
<dbReference type="AlphaFoldDB" id="D0WGA3"/>
<dbReference type="GeneID" id="85007427"/>
<evidence type="ECO:0000256" key="2">
    <source>
        <dbReference type="ARBA" id="ARBA00005513"/>
    </source>
</evidence>
<evidence type="ECO:0000256" key="16">
    <source>
        <dbReference type="SAM" id="Coils"/>
    </source>
</evidence>
<dbReference type="EMBL" id="ACUX02000006">
    <property type="protein sequence ID" value="EEZ61516.1"/>
    <property type="molecule type" value="Genomic_DNA"/>
</dbReference>
<evidence type="ECO:0000313" key="17">
    <source>
        <dbReference type="EMBL" id="EEZ61516.1"/>
    </source>
</evidence>
<dbReference type="InterPro" id="IPR005864">
    <property type="entry name" value="ATP_synth_F0_bsu_bac"/>
</dbReference>
<evidence type="ECO:0000256" key="3">
    <source>
        <dbReference type="ARBA" id="ARBA00022448"/>
    </source>
</evidence>
<dbReference type="HOGENOM" id="CLU_079215_5_1_11"/>
<dbReference type="GO" id="GO:0046961">
    <property type="term" value="F:proton-transporting ATPase activity, rotational mechanism"/>
    <property type="evidence" value="ECO:0007669"/>
    <property type="project" value="TreeGrafter"/>
</dbReference>
<keyword evidence="4 14" id="KW-1003">Cell membrane</keyword>
<dbReference type="Gene3D" id="6.10.250.1580">
    <property type="match status" value="1"/>
</dbReference>
<gene>
    <name evidence="14 17" type="primary">atpF</name>
    <name evidence="17" type="ORF">HMPREF0762_00854</name>
</gene>
<comment type="subcellular location">
    <subcellularLocation>
        <location evidence="1 14">Cell membrane</location>
        <topology evidence="1 14">Single-pass membrane protein</topology>
    </subcellularLocation>
</comment>
<evidence type="ECO:0000256" key="1">
    <source>
        <dbReference type="ARBA" id="ARBA00004162"/>
    </source>
</evidence>
<evidence type="ECO:0000256" key="5">
    <source>
        <dbReference type="ARBA" id="ARBA00022547"/>
    </source>
</evidence>
<dbReference type="RefSeq" id="WP_006362109.1">
    <property type="nucleotide sequence ID" value="NZ_GG700630.1"/>
</dbReference>
<dbReference type="PANTHER" id="PTHR33445:SF1">
    <property type="entry name" value="ATP SYNTHASE SUBUNIT B"/>
    <property type="match status" value="1"/>
</dbReference>
<dbReference type="OrthoDB" id="3177678at2"/>
<evidence type="ECO:0000313" key="18">
    <source>
        <dbReference type="Proteomes" id="UP000006001"/>
    </source>
</evidence>
<keyword evidence="17" id="KW-0378">Hydrolase</keyword>
<comment type="caution">
    <text evidence="14">Lacks conserved residue(s) required for the propagation of feature annotation.</text>
</comment>
<evidence type="ECO:0000256" key="6">
    <source>
        <dbReference type="ARBA" id="ARBA00022692"/>
    </source>
</evidence>
<comment type="function">
    <text evidence="12 14">F(1)F(0) ATP synthase produces ATP from ADP in the presence of a proton or sodium gradient. F-type ATPases consist of two structural domains, F(1) containing the extramembraneous catalytic core and F(0) containing the membrane proton channel, linked together by a central stalk and a peripheral stalk. During catalysis, ATP synthesis in the catalytic domain of F(1) is coupled via a rotary mechanism of the central stalk subunits to proton translocation.</text>
</comment>
<dbReference type="InterPro" id="IPR002146">
    <property type="entry name" value="ATP_synth_b/b'su_bac/chlpt"/>
</dbReference>
<dbReference type="GO" id="GO:0016787">
    <property type="term" value="F:hydrolase activity"/>
    <property type="evidence" value="ECO:0007669"/>
    <property type="project" value="UniProtKB-KW"/>
</dbReference>
<keyword evidence="6 14" id="KW-0812">Transmembrane</keyword>
<evidence type="ECO:0000256" key="8">
    <source>
        <dbReference type="ARBA" id="ARBA00022989"/>
    </source>
</evidence>
<evidence type="ECO:0000256" key="15">
    <source>
        <dbReference type="RuleBase" id="RU003848"/>
    </source>
</evidence>
<name>D0WGA3_SLAES</name>
<dbReference type="CDD" id="cd06503">
    <property type="entry name" value="ATP-synt_Fo_b"/>
    <property type="match status" value="1"/>
</dbReference>
<keyword evidence="11 14" id="KW-0066">ATP synthesis</keyword>
<dbReference type="HAMAP" id="MF_01398">
    <property type="entry name" value="ATP_synth_b_bprime"/>
    <property type="match status" value="1"/>
</dbReference>
<proteinExistence type="inferred from homology"/>
<dbReference type="eggNOG" id="COG0711">
    <property type="taxonomic scope" value="Bacteria"/>
</dbReference>
<comment type="similarity">
    <text evidence="2 14 15">Belongs to the ATPase B chain family.</text>
</comment>
<evidence type="ECO:0000256" key="11">
    <source>
        <dbReference type="ARBA" id="ARBA00023310"/>
    </source>
</evidence>
<keyword evidence="9 14" id="KW-0406">Ion transport</keyword>
<dbReference type="PANTHER" id="PTHR33445">
    <property type="entry name" value="ATP SYNTHASE SUBUNIT B', CHLOROPLASTIC"/>
    <property type="match status" value="1"/>
</dbReference>
<keyword evidence="10 14" id="KW-0472">Membrane</keyword>
<dbReference type="STRING" id="649764.HMPREF0762_00854"/>
<dbReference type="SUPFAM" id="SSF81573">
    <property type="entry name" value="F1F0 ATP synthase subunit B, membrane domain"/>
    <property type="match status" value="1"/>
</dbReference>
<keyword evidence="3 14" id="KW-0813">Transport</keyword>
<organism evidence="17 18">
    <name type="scientific">Slackia exigua (strain ATCC 700122 / DSM 15923 / CIP 105133 / JCM 11022 / KCTC 5966 / S-7)</name>
    <dbReference type="NCBI Taxonomy" id="649764"/>
    <lineage>
        <taxon>Bacteria</taxon>
        <taxon>Bacillati</taxon>
        <taxon>Actinomycetota</taxon>
        <taxon>Coriobacteriia</taxon>
        <taxon>Eggerthellales</taxon>
        <taxon>Eggerthellaceae</taxon>
        <taxon>Slackia</taxon>
    </lineage>
</organism>
<keyword evidence="16" id="KW-0175">Coiled coil</keyword>
<keyword evidence="8 14" id="KW-1133">Transmembrane helix</keyword>
<dbReference type="Proteomes" id="UP000006001">
    <property type="component" value="Unassembled WGS sequence"/>
</dbReference>
<comment type="function">
    <text evidence="14">Component of the F(0) channel, it forms part of the peripheral stalk, linking F(1) to F(0).</text>
</comment>
<keyword evidence="18" id="KW-1185">Reference proteome</keyword>
<dbReference type="InterPro" id="IPR050059">
    <property type="entry name" value="ATP_synthase_B_chain"/>
</dbReference>
<dbReference type="GO" id="GO:0045259">
    <property type="term" value="C:proton-transporting ATP synthase complex"/>
    <property type="evidence" value="ECO:0007669"/>
    <property type="project" value="UniProtKB-KW"/>
</dbReference>
<protein>
    <recommendedName>
        <fullName evidence="14">ATP synthase subunit b</fullName>
    </recommendedName>
    <alternativeName>
        <fullName evidence="14">ATP synthase F(0) sector subunit b</fullName>
    </alternativeName>
    <alternativeName>
        <fullName evidence="14">ATPase subunit I</fullName>
    </alternativeName>
    <alternativeName>
        <fullName evidence="14">F-type ATPase subunit b</fullName>
        <shortName evidence="14">F-ATPase subunit b</shortName>
    </alternativeName>
</protein>
<evidence type="ECO:0000256" key="10">
    <source>
        <dbReference type="ARBA" id="ARBA00023136"/>
    </source>
</evidence>